<reference evidence="2" key="1">
    <citation type="submission" date="2021-09" db="EMBL/GenBank/DDBJ databases">
        <authorList>
            <consortium name="AG Swart"/>
            <person name="Singh M."/>
            <person name="Singh A."/>
            <person name="Seah K."/>
            <person name="Emmerich C."/>
        </authorList>
    </citation>
    <scope>NUCLEOTIDE SEQUENCE</scope>
    <source>
        <strain evidence="2">ATCC30299</strain>
    </source>
</reference>
<accession>A0AAU9JZC4</accession>
<keyword evidence="3" id="KW-1185">Reference proteome</keyword>
<dbReference type="Proteomes" id="UP001162131">
    <property type="component" value="Unassembled WGS sequence"/>
</dbReference>
<comment type="caution">
    <text evidence="2">The sequence shown here is derived from an EMBL/GenBank/DDBJ whole genome shotgun (WGS) entry which is preliminary data.</text>
</comment>
<gene>
    <name evidence="2" type="ORF">BSTOLATCC_MIC53411</name>
</gene>
<dbReference type="EMBL" id="CAJZBQ010000053">
    <property type="protein sequence ID" value="CAG9331339.1"/>
    <property type="molecule type" value="Genomic_DNA"/>
</dbReference>
<evidence type="ECO:0000256" key="1">
    <source>
        <dbReference type="SAM" id="MobiDB-lite"/>
    </source>
</evidence>
<organism evidence="2 3">
    <name type="scientific">Blepharisma stoltei</name>
    <dbReference type="NCBI Taxonomy" id="1481888"/>
    <lineage>
        <taxon>Eukaryota</taxon>
        <taxon>Sar</taxon>
        <taxon>Alveolata</taxon>
        <taxon>Ciliophora</taxon>
        <taxon>Postciliodesmatophora</taxon>
        <taxon>Heterotrichea</taxon>
        <taxon>Heterotrichida</taxon>
        <taxon>Blepharismidae</taxon>
        <taxon>Blepharisma</taxon>
    </lineage>
</organism>
<name>A0AAU9JZC4_9CILI</name>
<protein>
    <submittedName>
        <fullName evidence="2">Uncharacterized protein</fullName>
    </submittedName>
</protein>
<evidence type="ECO:0000313" key="3">
    <source>
        <dbReference type="Proteomes" id="UP001162131"/>
    </source>
</evidence>
<dbReference type="AlphaFoldDB" id="A0AAU9JZC4"/>
<feature type="region of interest" description="Disordered" evidence="1">
    <location>
        <begin position="1"/>
        <end position="35"/>
    </location>
</feature>
<evidence type="ECO:0000313" key="2">
    <source>
        <dbReference type="EMBL" id="CAG9331339.1"/>
    </source>
</evidence>
<proteinExistence type="predicted"/>
<feature type="compositionally biased region" description="Polar residues" evidence="1">
    <location>
        <begin position="1"/>
        <end position="14"/>
    </location>
</feature>
<sequence length="158" mass="18085">MIYNSSYHTSSNGTPFFKSPAREPRDEDQLSTLPNEDFCLKDADPKLTFISILSQNTPEFNSESEENDSNLPDKEVCNFSKNSDPAEVLSKVSKHILASVQEALTFERKMMLDIVNEDSKRDWLVYELSKKLDSLHRENILLAHDNKSLKGIVQYLDL</sequence>